<sequence length="125" mass="14845">MLVPPIVPLPFLARHMSARFEDYLRVVEQRQAQLNRGASQDTIERNTFPHKYKRMKKNVEDSEEDHVEKCTICLSEFEELEDVRRLPCMHLFHIECVDQWLSTNKRCPICRVDIETHLNKDVPVI</sequence>
<dbReference type="Pfam" id="PF13639">
    <property type="entry name" value="zf-RING_2"/>
    <property type="match status" value="1"/>
</dbReference>
<dbReference type="Proteomes" id="UP000009046">
    <property type="component" value="Unassembled WGS sequence"/>
</dbReference>
<dbReference type="PROSITE" id="PS50089">
    <property type="entry name" value="ZF_RING_2"/>
    <property type="match status" value="1"/>
</dbReference>
<keyword evidence="7" id="KW-0862">Zinc</keyword>
<keyword evidence="3" id="KW-0808">Transferase</keyword>
<evidence type="ECO:0000256" key="8">
    <source>
        <dbReference type="PROSITE-ProRule" id="PRU00175"/>
    </source>
</evidence>
<dbReference type="CDD" id="cd16474">
    <property type="entry name" value="RING-H2_RNF111-like"/>
    <property type="match status" value="1"/>
</dbReference>
<evidence type="ECO:0000313" key="12">
    <source>
        <dbReference type="Proteomes" id="UP000009046"/>
    </source>
</evidence>
<dbReference type="EMBL" id="AAZO01005501">
    <property type="status" value="NOT_ANNOTATED_CDS"/>
    <property type="molecule type" value="Genomic_DNA"/>
</dbReference>
<dbReference type="STRING" id="121224.E0VUK5"/>
<dbReference type="Gene3D" id="3.30.40.10">
    <property type="entry name" value="Zinc/RING finger domain, C3HC4 (zinc finger)"/>
    <property type="match status" value="1"/>
</dbReference>
<feature type="domain" description="RING-type" evidence="9">
    <location>
        <begin position="70"/>
        <end position="111"/>
    </location>
</feature>
<dbReference type="FunFam" id="3.30.40.10:FF:000388">
    <property type="entry name" value="Putative RING zinc finger domain superfamily protein"/>
    <property type="match status" value="1"/>
</dbReference>
<protein>
    <recommendedName>
        <fullName evidence="2">RING-type E3 ubiquitin transferase</fullName>
        <ecNumber evidence="2">2.3.2.27</ecNumber>
    </recommendedName>
</protein>
<dbReference type="CTD" id="8230332"/>
<dbReference type="PANTHER" id="PTHR22937">
    <property type="entry name" value="E3 UBIQUITIN-PROTEIN LIGASE RNF165"/>
    <property type="match status" value="1"/>
</dbReference>
<keyword evidence="6" id="KW-0833">Ubl conjugation pathway</keyword>
<keyword evidence="12" id="KW-1185">Reference proteome</keyword>
<dbReference type="RefSeq" id="XP_002429799.1">
    <property type="nucleotide sequence ID" value="XM_002429754.1"/>
</dbReference>
<dbReference type="eggNOG" id="KOG0800">
    <property type="taxonomic scope" value="Eukaryota"/>
</dbReference>
<evidence type="ECO:0000313" key="10">
    <source>
        <dbReference type="EMBL" id="EEB17061.1"/>
    </source>
</evidence>
<evidence type="ECO:0000256" key="1">
    <source>
        <dbReference type="ARBA" id="ARBA00000900"/>
    </source>
</evidence>
<dbReference type="OrthoDB" id="9984778at2759"/>
<comment type="catalytic activity">
    <reaction evidence="1">
        <text>S-ubiquitinyl-[E2 ubiquitin-conjugating enzyme]-L-cysteine + [acceptor protein]-L-lysine = [E2 ubiquitin-conjugating enzyme]-L-cysteine + N(6)-ubiquitinyl-[acceptor protein]-L-lysine.</text>
        <dbReference type="EC" id="2.3.2.27"/>
    </reaction>
</comment>
<dbReference type="GO" id="GO:0008270">
    <property type="term" value="F:zinc ion binding"/>
    <property type="evidence" value="ECO:0007669"/>
    <property type="project" value="UniProtKB-KW"/>
</dbReference>
<evidence type="ECO:0000256" key="7">
    <source>
        <dbReference type="ARBA" id="ARBA00022833"/>
    </source>
</evidence>
<proteinExistence type="predicted"/>
<dbReference type="VEuPathDB" id="VectorBase:PHUM451720"/>
<dbReference type="AlphaFoldDB" id="E0VUK5"/>
<dbReference type="InterPro" id="IPR045191">
    <property type="entry name" value="MBR1/2-like"/>
</dbReference>
<dbReference type="GO" id="GO:0061630">
    <property type="term" value="F:ubiquitin protein ligase activity"/>
    <property type="evidence" value="ECO:0007669"/>
    <property type="project" value="UniProtKB-EC"/>
</dbReference>
<dbReference type="InterPro" id="IPR013083">
    <property type="entry name" value="Znf_RING/FYVE/PHD"/>
</dbReference>
<reference evidence="10" key="1">
    <citation type="submission" date="2007-04" db="EMBL/GenBank/DDBJ databases">
        <title>Annotation of Pediculus humanus corporis strain USDA.</title>
        <authorList>
            <person name="Kirkness E."/>
            <person name="Hannick L."/>
            <person name="Hass B."/>
            <person name="Bruggner R."/>
            <person name="Lawson D."/>
            <person name="Bidwell S."/>
            <person name="Joardar V."/>
            <person name="Caler E."/>
            <person name="Walenz B."/>
            <person name="Inman J."/>
            <person name="Schobel S."/>
            <person name="Galinsky K."/>
            <person name="Amedeo P."/>
            <person name="Strausberg R."/>
        </authorList>
    </citation>
    <scope>NUCLEOTIDE SEQUENCE</scope>
    <source>
        <strain evidence="10">USDA</strain>
    </source>
</reference>
<evidence type="ECO:0000256" key="2">
    <source>
        <dbReference type="ARBA" id="ARBA00012483"/>
    </source>
</evidence>
<dbReference type="HOGENOM" id="CLU_013137_17_3_1"/>
<dbReference type="EMBL" id="DS235786">
    <property type="protein sequence ID" value="EEB17061.1"/>
    <property type="molecule type" value="Genomic_DNA"/>
</dbReference>
<evidence type="ECO:0000259" key="9">
    <source>
        <dbReference type="PROSITE" id="PS50089"/>
    </source>
</evidence>
<name>E0VUK5_PEDHC</name>
<evidence type="ECO:0000256" key="3">
    <source>
        <dbReference type="ARBA" id="ARBA00022679"/>
    </source>
</evidence>
<dbReference type="SUPFAM" id="SSF57850">
    <property type="entry name" value="RING/U-box"/>
    <property type="match status" value="1"/>
</dbReference>
<dbReference type="InParanoid" id="E0VUK5"/>
<evidence type="ECO:0000256" key="4">
    <source>
        <dbReference type="ARBA" id="ARBA00022723"/>
    </source>
</evidence>
<keyword evidence="4" id="KW-0479">Metal-binding</keyword>
<dbReference type="EC" id="2.3.2.27" evidence="2"/>
<dbReference type="KEGG" id="phu:Phum_PHUM451720"/>
<reference evidence="10" key="2">
    <citation type="submission" date="2007-04" db="EMBL/GenBank/DDBJ databases">
        <title>The genome of the human body louse.</title>
        <authorList>
            <consortium name="The Human Body Louse Genome Consortium"/>
            <person name="Kirkness E."/>
            <person name="Walenz B."/>
            <person name="Hass B."/>
            <person name="Bruggner R."/>
            <person name="Strausberg R."/>
        </authorList>
    </citation>
    <scope>NUCLEOTIDE SEQUENCE</scope>
    <source>
        <strain evidence="10">USDA</strain>
    </source>
</reference>
<evidence type="ECO:0000256" key="5">
    <source>
        <dbReference type="ARBA" id="ARBA00022771"/>
    </source>
</evidence>
<gene>
    <name evidence="11" type="primary">8230332</name>
    <name evidence="10" type="ORF">Phum_PHUM451720</name>
</gene>
<dbReference type="SMART" id="SM00184">
    <property type="entry name" value="RING"/>
    <property type="match status" value="1"/>
</dbReference>
<keyword evidence="5 8" id="KW-0863">Zinc-finger</keyword>
<dbReference type="InterPro" id="IPR001841">
    <property type="entry name" value="Znf_RING"/>
</dbReference>
<evidence type="ECO:0000256" key="6">
    <source>
        <dbReference type="ARBA" id="ARBA00022786"/>
    </source>
</evidence>
<dbReference type="GeneID" id="8230332"/>
<dbReference type="OMA" id="RHMSARF"/>
<accession>E0VUK5</accession>
<dbReference type="EnsemblMetazoa" id="PHUM451720-RA">
    <property type="protein sequence ID" value="PHUM451720-PA"/>
    <property type="gene ID" value="PHUM451720"/>
</dbReference>
<reference evidence="11" key="3">
    <citation type="submission" date="2021-02" db="UniProtKB">
        <authorList>
            <consortium name="EnsemblMetazoa"/>
        </authorList>
    </citation>
    <scope>IDENTIFICATION</scope>
    <source>
        <strain evidence="11">USDA</strain>
    </source>
</reference>
<organism>
    <name type="scientific">Pediculus humanus subsp. corporis</name>
    <name type="common">Body louse</name>
    <dbReference type="NCBI Taxonomy" id="121224"/>
    <lineage>
        <taxon>Eukaryota</taxon>
        <taxon>Metazoa</taxon>
        <taxon>Ecdysozoa</taxon>
        <taxon>Arthropoda</taxon>
        <taxon>Hexapoda</taxon>
        <taxon>Insecta</taxon>
        <taxon>Pterygota</taxon>
        <taxon>Neoptera</taxon>
        <taxon>Paraneoptera</taxon>
        <taxon>Psocodea</taxon>
        <taxon>Troctomorpha</taxon>
        <taxon>Phthiraptera</taxon>
        <taxon>Anoplura</taxon>
        <taxon>Pediculidae</taxon>
        <taxon>Pediculus</taxon>
    </lineage>
</organism>
<dbReference type="GO" id="GO:0005634">
    <property type="term" value="C:nucleus"/>
    <property type="evidence" value="ECO:0007669"/>
    <property type="project" value="TreeGrafter"/>
</dbReference>
<dbReference type="PANTHER" id="PTHR22937:SF65">
    <property type="entry name" value="E3 UBIQUITIN-PROTEIN LIGASE ARK2C"/>
    <property type="match status" value="1"/>
</dbReference>
<evidence type="ECO:0000313" key="11">
    <source>
        <dbReference type="EnsemblMetazoa" id="PHUM451720-PA"/>
    </source>
</evidence>